<dbReference type="InterPro" id="IPR023809">
    <property type="entry name" value="Thiopep_bacteriocin_synth_dom"/>
</dbReference>
<accession>A0ABS3XMF3</accession>
<reference evidence="2 3" key="1">
    <citation type="submission" date="2020-11" db="EMBL/GenBank/DDBJ databases">
        <title>Streptomyces spirodelae sp. nov., isolated from duckweed.</title>
        <authorList>
            <person name="Saimee Y."/>
            <person name="Duangmal K."/>
        </authorList>
    </citation>
    <scope>NUCLEOTIDE SEQUENCE [LARGE SCALE GENOMIC DNA]</scope>
    <source>
        <strain evidence="2 3">S16-07</strain>
    </source>
</reference>
<sequence>MRSRGRAALTAGVVAGLAAARDMRDDGPPWAQVNLALEQDERARAHFCAELGVVAREFLGAERARNFFFMHKAPGMRVRFQAPGADDAAPLRAELLRRLARCAGTGTRPVCVVYEPEQYLFGGPASMAYVHDLFTLDSFAWLDHHVAHAGREGQLTAWRHSLLLLRELFAGLGIVGWEHRGVWQALSGEAGRGLRGAAAGVDPAARQQAAAGIVAYWRASREEALRAFPAKRRPALIRHADAVRQAATRWRQGYFEAGGATMGPRTAAAYFTVFHWNRGRLSPARQSILTDALATEGGVSRAGTPTGR</sequence>
<proteinExistence type="predicted"/>
<evidence type="ECO:0000259" key="1">
    <source>
        <dbReference type="Pfam" id="PF14028"/>
    </source>
</evidence>
<dbReference type="Proteomes" id="UP001519064">
    <property type="component" value="Unassembled WGS sequence"/>
</dbReference>
<dbReference type="EMBL" id="JADKMA010000320">
    <property type="protein sequence ID" value="MBO8196478.1"/>
    <property type="molecule type" value="Genomic_DNA"/>
</dbReference>
<name>A0ABS3XMF3_9ACTN</name>
<comment type="caution">
    <text evidence="2">The sequence shown here is derived from an EMBL/GenBank/DDBJ whole genome shotgun (WGS) entry which is preliminary data.</text>
</comment>
<gene>
    <name evidence="2" type="ORF">ITI46_33325</name>
</gene>
<evidence type="ECO:0000313" key="2">
    <source>
        <dbReference type="EMBL" id="MBO8196478.1"/>
    </source>
</evidence>
<protein>
    <submittedName>
        <fullName evidence="2">Thiopeptide-type bacteriocin biosynthesis protein</fullName>
    </submittedName>
</protein>
<organism evidence="2 3">
    <name type="scientific">Streptomyces oryzae</name>
    <dbReference type="NCBI Taxonomy" id="1434886"/>
    <lineage>
        <taxon>Bacteria</taxon>
        <taxon>Bacillati</taxon>
        <taxon>Actinomycetota</taxon>
        <taxon>Actinomycetes</taxon>
        <taxon>Kitasatosporales</taxon>
        <taxon>Streptomycetaceae</taxon>
        <taxon>Streptomyces</taxon>
    </lineage>
</organism>
<evidence type="ECO:0000313" key="3">
    <source>
        <dbReference type="Proteomes" id="UP001519064"/>
    </source>
</evidence>
<dbReference type="Pfam" id="PF14028">
    <property type="entry name" value="Lant_dehydr_C"/>
    <property type="match status" value="1"/>
</dbReference>
<feature type="domain" description="Thiopeptide-type bacteriocin biosynthesis" evidence="1">
    <location>
        <begin position="30"/>
        <end position="293"/>
    </location>
</feature>
<dbReference type="NCBIfam" id="TIGR03891">
    <property type="entry name" value="thiopep_ocin"/>
    <property type="match status" value="1"/>
</dbReference>
<keyword evidence="3" id="KW-1185">Reference proteome</keyword>